<dbReference type="GeneID" id="19940786"/>
<dbReference type="InterPro" id="IPR008271">
    <property type="entry name" value="Ser/Thr_kinase_AS"/>
</dbReference>
<dbReference type="Pfam" id="PF00168">
    <property type="entry name" value="C2"/>
    <property type="match status" value="1"/>
</dbReference>
<evidence type="ECO:0000256" key="2">
    <source>
        <dbReference type="ARBA" id="ARBA00022741"/>
    </source>
</evidence>
<keyword evidence="2 4" id="KW-0547">Nucleotide-binding</keyword>
<dbReference type="SUPFAM" id="SSF49562">
    <property type="entry name" value="C2 domain (Calcium/lipid-binding domain, CaLB)"/>
    <property type="match status" value="1"/>
</dbReference>
<dbReference type="InterPro" id="IPR011009">
    <property type="entry name" value="Kinase-like_dom_sf"/>
</dbReference>
<keyword evidence="10" id="KW-1185">Reference proteome</keyword>
<organism evidence="9 10">
    <name type="scientific">Saprolegnia diclina (strain VS20)</name>
    <dbReference type="NCBI Taxonomy" id="1156394"/>
    <lineage>
        <taxon>Eukaryota</taxon>
        <taxon>Sar</taxon>
        <taxon>Stramenopiles</taxon>
        <taxon>Oomycota</taxon>
        <taxon>Saprolegniomycetes</taxon>
        <taxon>Saprolegniales</taxon>
        <taxon>Saprolegniaceae</taxon>
        <taxon>Saprolegnia</taxon>
    </lineage>
</organism>
<keyword evidence="9" id="KW-0418">Kinase</keyword>
<dbReference type="AlphaFoldDB" id="T0R785"/>
<evidence type="ECO:0000256" key="1">
    <source>
        <dbReference type="ARBA" id="ARBA00022527"/>
    </source>
</evidence>
<dbReference type="SMART" id="SM00220">
    <property type="entry name" value="S_TKc"/>
    <property type="match status" value="1"/>
</dbReference>
<feature type="region of interest" description="Disordered" evidence="6">
    <location>
        <begin position="156"/>
        <end position="179"/>
    </location>
</feature>
<name>T0R785_SAPDV</name>
<dbReference type="OMA" id="VWNVEAR"/>
<dbReference type="InterPro" id="IPR017441">
    <property type="entry name" value="Protein_kinase_ATP_BS"/>
</dbReference>
<dbReference type="PANTHER" id="PTHR44329">
    <property type="entry name" value="SERINE/THREONINE-PROTEIN KINASE TNNI3K-RELATED"/>
    <property type="match status" value="1"/>
</dbReference>
<evidence type="ECO:0000256" key="6">
    <source>
        <dbReference type="SAM" id="MobiDB-lite"/>
    </source>
</evidence>
<dbReference type="InterPro" id="IPR035892">
    <property type="entry name" value="C2_domain_sf"/>
</dbReference>
<dbReference type="OrthoDB" id="10261027at2759"/>
<gene>
    <name evidence="9" type="ORF">SDRG_00059</name>
</gene>
<dbReference type="PROSITE" id="PS50004">
    <property type="entry name" value="C2"/>
    <property type="match status" value="1"/>
</dbReference>
<dbReference type="PROSITE" id="PS00108">
    <property type="entry name" value="PROTEIN_KINASE_ST"/>
    <property type="match status" value="1"/>
</dbReference>
<evidence type="ECO:0000256" key="4">
    <source>
        <dbReference type="PROSITE-ProRule" id="PRU10141"/>
    </source>
</evidence>
<dbReference type="eggNOG" id="KOG0192">
    <property type="taxonomic scope" value="Eukaryota"/>
</dbReference>
<evidence type="ECO:0000313" key="9">
    <source>
        <dbReference type="EMBL" id="EQC42320.1"/>
    </source>
</evidence>
<reference evidence="9 10" key="1">
    <citation type="submission" date="2012-04" db="EMBL/GenBank/DDBJ databases">
        <title>The Genome Sequence of Saprolegnia declina VS20.</title>
        <authorList>
            <consortium name="The Broad Institute Genome Sequencing Platform"/>
            <person name="Russ C."/>
            <person name="Nusbaum C."/>
            <person name="Tyler B."/>
            <person name="van West P."/>
            <person name="Dieguez-Uribeondo J."/>
            <person name="de Bruijn I."/>
            <person name="Tripathy S."/>
            <person name="Jiang R."/>
            <person name="Young S.K."/>
            <person name="Zeng Q."/>
            <person name="Gargeya S."/>
            <person name="Fitzgerald M."/>
            <person name="Haas B."/>
            <person name="Abouelleil A."/>
            <person name="Alvarado L."/>
            <person name="Arachchi H.M."/>
            <person name="Berlin A."/>
            <person name="Chapman S.B."/>
            <person name="Goldberg J."/>
            <person name="Griggs A."/>
            <person name="Gujja S."/>
            <person name="Hansen M."/>
            <person name="Howarth C."/>
            <person name="Imamovic A."/>
            <person name="Larimer J."/>
            <person name="McCowen C."/>
            <person name="Montmayeur A."/>
            <person name="Murphy C."/>
            <person name="Neiman D."/>
            <person name="Pearson M."/>
            <person name="Priest M."/>
            <person name="Roberts A."/>
            <person name="Saif S."/>
            <person name="Shea T."/>
            <person name="Sisk P."/>
            <person name="Sykes S."/>
            <person name="Wortman J."/>
            <person name="Nusbaum C."/>
            <person name="Birren B."/>
        </authorList>
    </citation>
    <scope>NUCLEOTIDE SEQUENCE [LARGE SCALE GENOMIC DNA]</scope>
    <source>
        <strain evidence="9 10">VS20</strain>
    </source>
</reference>
<evidence type="ECO:0000259" key="8">
    <source>
        <dbReference type="PROSITE" id="PS50011"/>
    </source>
</evidence>
<dbReference type="InParanoid" id="T0R785"/>
<dbReference type="Gene3D" id="1.10.510.10">
    <property type="entry name" value="Transferase(Phosphotransferase) domain 1"/>
    <property type="match status" value="1"/>
</dbReference>
<dbReference type="EMBL" id="JH767132">
    <property type="protein sequence ID" value="EQC42320.1"/>
    <property type="molecule type" value="Genomic_DNA"/>
</dbReference>
<evidence type="ECO:0000313" key="10">
    <source>
        <dbReference type="Proteomes" id="UP000030762"/>
    </source>
</evidence>
<dbReference type="Gene3D" id="2.60.40.150">
    <property type="entry name" value="C2 domain"/>
    <property type="match status" value="1"/>
</dbReference>
<dbReference type="RefSeq" id="XP_008603743.1">
    <property type="nucleotide sequence ID" value="XM_008605521.1"/>
</dbReference>
<protein>
    <submittedName>
        <fullName evidence="9">TKL protein kinase</fullName>
    </submittedName>
</protein>
<dbReference type="PRINTS" id="PR00109">
    <property type="entry name" value="TYRKINASE"/>
</dbReference>
<dbReference type="STRING" id="1156394.T0R785"/>
<dbReference type="CDD" id="cd00030">
    <property type="entry name" value="C2"/>
    <property type="match status" value="1"/>
</dbReference>
<dbReference type="SUPFAM" id="SSF56112">
    <property type="entry name" value="Protein kinase-like (PK-like)"/>
    <property type="match status" value="1"/>
</dbReference>
<dbReference type="InterPro" id="IPR001245">
    <property type="entry name" value="Ser-Thr/Tyr_kinase_cat_dom"/>
</dbReference>
<keyword evidence="3 4" id="KW-0067">ATP-binding</keyword>
<evidence type="ECO:0000259" key="7">
    <source>
        <dbReference type="PROSITE" id="PS50004"/>
    </source>
</evidence>
<dbReference type="GO" id="GO:0004674">
    <property type="term" value="F:protein serine/threonine kinase activity"/>
    <property type="evidence" value="ECO:0007669"/>
    <property type="project" value="UniProtKB-KW"/>
</dbReference>
<dbReference type="VEuPathDB" id="FungiDB:SDRG_00059"/>
<evidence type="ECO:0000256" key="3">
    <source>
        <dbReference type="ARBA" id="ARBA00022840"/>
    </source>
</evidence>
<accession>T0R785</accession>
<dbReference type="PROSITE" id="PS00107">
    <property type="entry name" value="PROTEIN_KINASE_ATP"/>
    <property type="match status" value="1"/>
</dbReference>
<sequence length="458" mass="51042">MDLIIKVSQAHGLVSLKKLRAVTHPYVFIRHDRHTKKSLVHKKGMAAPVWNVEARFLAVAYAPPIEIHFEVFDEGKWGLGDMLIGTTVLTLPPDATFLEGWFPIYAHDTMTGHVFVRCDCLRHAPPTPETSTLSAVLVEKHRPSLTSSSEATLPLLQRDGLRSPKRSSSSLSSVSSVGPLLSHRGSLIPLDTPWIEPSELFVSGNIGTGAFGAVERGRYRDHDVAIKTFHASLSSDNTAFEKEVQIMYRLNSEYTVRLFGISQTARGQPSIVMEFMDGGNLRQYLDAAKRQPHHDVNAMLFIALGIANGLVYLHKHRILHRDLKPLNVLLNSKGEVKLADFGISREDATTNMTAGIGTWLWMAPEVFDDCDYGVEADIYSFGVILTELDTLQRPYVDVKGGPFRLQEQIRNGTLRPSMRHDCPMWYQQLAADCMAADPVDRPTAAKVAKTLRQHMGRP</sequence>
<dbReference type="PANTHER" id="PTHR44329:SF214">
    <property type="entry name" value="PROTEIN KINASE DOMAIN-CONTAINING PROTEIN"/>
    <property type="match status" value="1"/>
</dbReference>
<dbReference type="InterPro" id="IPR000008">
    <property type="entry name" value="C2_dom"/>
</dbReference>
<feature type="domain" description="C2" evidence="7">
    <location>
        <begin position="1"/>
        <end position="106"/>
    </location>
</feature>
<dbReference type="Proteomes" id="UP000030762">
    <property type="component" value="Unassembled WGS sequence"/>
</dbReference>
<dbReference type="GO" id="GO:0005524">
    <property type="term" value="F:ATP binding"/>
    <property type="evidence" value="ECO:0007669"/>
    <property type="project" value="UniProtKB-UniRule"/>
</dbReference>
<proteinExistence type="inferred from homology"/>
<dbReference type="PROSITE" id="PS50011">
    <property type="entry name" value="PROTEIN_KINASE_DOM"/>
    <property type="match status" value="1"/>
</dbReference>
<evidence type="ECO:0000256" key="5">
    <source>
        <dbReference type="RuleBase" id="RU000304"/>
    </source>
</evidence>
<keyword evidence="9" id="KW-0808">Transferase</keyword>
<feature type="binding site" evidence="4">
    <location>
        <position position="227"/>
    </location>
    <ligand>
        <name>ATP</name>
        <dbReference type="ChEBI" id="CHEBI:30616"/>
    </ligand>
</feature>
<dbReference type="Pfam" id="PF07714">
    <property type="entry name" value="PK_Tyr_Ser-Thr"/>
    <property type="match status" value="1"/>
</dbReference>
<dbReference type="InterPro" id="IPR000719">
    <property type="entry name" value="Prot_kinase_dom"/>
</dbReference>
<feature type="domain" description="Protein kinase" evidence="8">
    <location>
        <begin position="200"/>
        <end position="458"/>
    </location>
</feature>
<comment type="similarity">
    <text evidence="5">Belongs to the protein kinase superfamily.</text>
</comment>
<feature type="compositionally biased region" description="Low complexity" evidence="6">
    <location>
        <begin position="166"/>
        <end position="179"/>
    </location>
</feature>
<keyword evidence="1 5" id="KW-0723">Serine/threonine-protein kinase</keyword>
<dbReference type="InterPro" id="IPR051681">
    <property type="entry name" value="Ser/Thr_Kinases-Pseudokinases"/>
</dbReference>